<proteinExistence type="predicted"/>
<gene>
    <name evidence="1" type="ORF">MG293_013489</name>
</gene>
<name>A0AAD4Y6D4_OVIAM</name>
<accession>A0AAD4Y6D4</accession>
<sequence length="189" mass="21666">MLFVNCFSQYCMDDNINSIRHKRNQGHKEDFFKGAMWFGASMNYGQTLYGSFNLSPAIWVLLNTSVPSPGEDVPVLPHDLNYVKREGSICPLLCFLLKDFASLGWNEIRQSPKIMSDEENIKNMHTHVEITSDQMLIDGSIHSIQLIFIECLILGTDNKKGSFKSTYCFGFTLELPEWIYPFIASYNKD</sequence>
<dbReference type="EMBL" id="JAKZEL010000016">
    <property type="protein sequence ID" value="KAI4536097.1"/>
    <property type="molecule type" value="Genomic_DNA"/>
</dbReference>
<dbReference type="AlphaFoldDB" id="A0AAD4Y6D4"/>
<comment type="caution">
    <text evidence="1">The sequence shown here is derived from an EMBL/GenBank/DDBJ whole genome shotgun (WGS) entry which is preliminary data.</text>
</comment>
<organism evidence="1 2">
    <name type="scientific">Ovis ammon polii</name>
    <dbReference type="NCBI Taxonomy" id="230172"/>
    <lineage>
        <taxon>Eukaryota</taxon>
        <taxon>Metazoa</taxon>
        <taxon>Chordata</taxon>
        <taxon>Craniata</taxon>
        <taxon>Vertebrata</taxon>
        <taxon>Euteleostomi</taxon>
        <taxon>Mammalia</taxon>
        <taxon>Eutheria</taxon>
        <taxon>Laurasiatheria</taxon>
        <taxon>Artiodactyla</taxon>
        <taxon>Ruminantia</taxon>
        <taxon>Pecora</taxon>
        <taxon>Bovidae</taxon>
        <taxon>Caprinae</taxon>
        <taxon>Ovis</taxon>
    </lineage>
</organism>
<evidence type="ECO:0000313" key="2">
    <source>
        <dbReference type="Proteomes" id="UP001214576"/>
    </source>
</evidence>
<keyword evidence="2" id="KW-1185">Reference proteome</keyword>
<protein>
    <submittedName>
        <fullName evidence="1">Uncharacterized protein</fullName>
    </submittedName>
</protein>
<evidence type="ECO:0000313" key="1">
    <source>
        <dbReference type="EMBL" id="KAI4536097.1"/>
    </source>
</evidence>
<reference evidence="1" key="1">
    <citation type="submission" date="2022-03" db="EMBL/GenBank/DDBJ databases">
        <title>Genomic analyses of argali, domestic sheep and their hybrids provide insights into chromosomal evolution, heterosis and genetic basis of agronomic traits.</title>
        <authorList>
            <person name="Li M."/>
        </authorList>
    </citation>
    <scope>NUCLEOTIDE SEQUENCE</scope>
    <source>
        <strain evidence="1">CAU-MHL-2022a</strain>
        <tissue evidence="1">Skin</tissue>
    </source>
</reference>
<dbReference type="Proteomes" id="UP001214576">
    <property type="component" value="Unassembled WGS sequence"/>
</dbReference>